<dbReference type="Proteomes" id="UP000182409">
    <property type="component" value="Unassembled WGS sequence"/>
</dbReference>
<dbReference type="SUPFAM" id="SSF51905">
    <property type="entry name" value="FAD/NAD(P)-binding domain"/>
    <property type="match status" value="1"/>
</dbReference>
<sequence length="370" mass="39674">MTPIDAEALIVGGGLAGSMVALELAKAGRGAVLLERSKAAHHKVCGEFLSAETIHYLARHNVDLPALGAISLHSVRLVLRRGIVEDRLPFAAYSLTRSVLDEALLTHAAAAGVVVERNSAVEHLQPQGAAWCASVRDGRSFRSANIFLATGKHDLRGFSRPAGTHRGLIAFKMYYRLTPQQHAQLGAAVELILFPGGYAGLQPVEDGRVNLCLLVTGKCLKSVGSNWAGLVPYLFRHAPHLEERLRGAVSLLDAPLTASHIPYGHMQAASRDGLWHLGDQAAVIPSFCGDGMAIALHSGAVAAHHFLKGDRAETYQLQLRSQLGRRLALATRLSQAMVAWPEAAQIARLVPGLLSRIASMTRIPDTALLR</sequence>
<evidence type="ECO:0000313" key="2">
    <source>
        <dbReference type="EMBL" id="SEB99835.1"/>
    </source>
</evidence>
<dbReference type="Gene3D" id="3.50.50.60">
    <property type="entry name" value="FAD/NAD(P)-binding domain"/>
    <property type="match status" value="1"/>
</dbReference>
<protein>
    <submittedName>
        <fullName evidence="2">Dehydrogenase (Flavoprotein)</fullName>
    </submittedName>
</protein>
<dbReference type="PANTHER" id="PTHR42685">
    <property type="entry name" value="GERANYLGERANYL DIPHOSPHATE REDUCTASE"/>
    <property type="match status" value="1"/>
</dbReference>
<accession>A0A1H4NXT9</accession>
<dbReference type="PANTHER" id="PTHR42685:SF22">
    <property type="entry name" value="CONDITIONED MEDIUM FACTOR RECEPTOR 1"/>
    <property type="match status" value="1"/>
</dbReference>
<dbReference type="GO" id="GO:0071949">
    <property type="term" value="F:FAD binding"/>
    <property type="evidence" value="ECO:0007669"/>
    <property type="project" value="InterPro"/>
</dbReference>
<name>A0A1H4NXT9_9BACT</name>
<dbReference type="Pfam" id="PF01494">
    <property type="entry name" value="FAD_binding_3"/>
    <property type="match status" value="1"/>
</dbReference>
<dbReference type="OrthoDB" id="9806565at2"/>
<dbReference type="InterPro" id="IPR036188">
    <property type="entry name" value="FAD/NAD-bd_sf"/>
</dbReference>
<evidence type="ECO:0000259" key="1">
    <source>
        <dbReference type="Pfam" id="PF01494"/>
    </source>
</evidence>
<feature type="domain" description="FAD-binding" evidence="1">
    <location>
        <begin position="6"/>
        <end position="139"/>
    </location>
</feature>
<reference evidence="2 3" key="1">
    <citation type="submission" date="2016-10" db="EMBL/GenBank/DDBJ databases">
        <authorList>
            <person name="de Groot N.N."/>
        </authorList>
    </citation>
    <scope>NUCLEOTIDE SEQUENCE [LARGE SCALE GENOMIC DNA]</scope>
    <source>
        <strain evidence="2 3">AB35.6</strain>
    </source>
</reference>
<dbReference type="InterPro" id="IPR002938">
    <property type="entry name" value="FAD-bd"/>
</dbReference>
<dbReference type="AlphaFoldDB" id="A0A1H4NXT9"/>
<gene>
    <name evidence="2" type="ORF">SAMN05443244_2389</name>
</gene>
<proteinExistence type="predicted"/>
<organism evidence="2 3">
    <name type="scientific">Terriglobus roseus</name>
    <dbReference type="NCBI Taxonomy" id="392734"/>
    <lineage>
        <taxon>Bacteria</taxon>
        <taxon>Pseudomonadati</taxon>
        <taxon>Acidobacteriota</taxon>
        <taxon>Terriglobia</taxon>
        <taxon>Terriglobales</taxon>
        <taxon>Acidobacteriaceae</taxon>
        <taxon>Terriglobus</taxon>
    </lineage>
</organism>
<evidence type="ECO:0000313" key="3">
    <source>
        <dbReference type="Proteomes" id="UP000182409"/>
    </source>
</evidence>
<dbReference type="EMBL" id="FNSD01000001">
    <property type="protein sequence ID" value="SEB99835.1"/>
    <property type="molecule type" value="Genomic_DNA"/>
</dbReference>
<dbReference type="RefSeq" id="WP_074654256.1">
    <property type="nucleotide sequence ID" value="NZ_FNSD01000001.1"/>
</dbReference>
<dbReference type="InterPro" id="IPR050407">
    <property type="entry name" value="Geranylgeranyl_reductase"/>
</dbReference>